<accession>A0ACB9KB03</accession>
<dbReference type="Proteomes" id="UP001056120">
    <property type="component" value="Linkage Group LG01"/>
</dbReference>
<reference evidence="2" key="1">
    <citation type="journal article" date="2022" name="Mol. Ecol. Resour.">
        <title>The genomes of chicory, endive, great burdock and yacon provide insights into Asteraceae palaeo-polyploidization history and plant inulin production.</title>
        <authorList>
            <person name="Fan W."/>
            <person name="Wang S."/>
            <person name="Wang H."/>
            <person name="Wang A."/>
            <person name="Jiang F."/>
            <person name="Liu H."/>
            <person name="Zhao H."/>
            <person name="Xu D."/>
            <person name="Zhang Y."/>
        </authorList>
    </citation>
    <scope>NUCLEOTIDE SEQUENCE [LARGE SCALE GENOMIC DNA]</scope>
    <source>
        <strain evidence="2">cv. Yunnan</strain>
    </source>
</reference>
<reference evidence="1 2" key="2">
    <citation type="journal article" date="2022" name="Mol. Ecol. Resour.">
        <title>The genomes of chicory, endive, great burdock and yacon provide insights into Asteraceae paleo-polyploidization history and plant inulin production.</title>
        <authorList>
            <person name="Fan W."/>
            <person name="Wang S."/>
            <person name="Wang H."/>
            <person name="Wang A."/>
            <person name="Jiang F."/>
            <person name="Liu H."/>
            <person name="Zhao H."/>
            <person name="Xu D."/>
            <person name="Zhang Y."/>
        </authorList>
    </citation>
    <scope>NUCLEOTIDE SEQUENCE [LARGE SCALE GENOMIC DNA]</scope>
    <source>
        <strain evidence="2">cv. Yunnan</strain>
        <tissue evidence="1">Leaves</tissue>
    </source>
</reference>
<proteinExistence type="predicted"/>
<dbReference type="EMBL" id="CM042018">
    <property type="protein sequence ID" value="KAI3829437.1"/>
    <property type="molecule type" value="Genomic_DNA"/>
</dbReference>
<protein>
    <submittedName>
        <fullName evidence="1">Uncharacterized protein</fullName>
    </submittedName>
</protein>
<evidence type="ECO:0000313" key="1">
    <source>
        <dbReference type="EMBL" id="KAI3829437.1"/>
    </source>
</evidence>
<evidence type="ECO:0000313" key="2">
    <source>
        <dbReference type="Proteomes" id="UP001056120"/>
    </source>
</evidence>
<organism evidence="1 2">
    <name type="scientific">Smallanthus sonchifolius</name>
    <dbReference type="NCBI Taxonomy" id="185202"/>
    <lineage>
        <taxon>Eukaryota</taxon>
        <taxon>Viridiplantae</taxon>
        <taxon>Streptophyta</taxon>
        <taxon>Embryophyta</taxon>
        <taxon>Tracheophyta</taxon>
        <taxon>Spermatophyta</taxon>
        <taxon>Magnoliopsida</taxon>
        <taxon>eudicotyledons</taxon>
        <taxon>Gunneridae</taxon>
        <taxon>Pentapetalae</taxon>
        <taxon>asterids</taxon>
        <taxon>campanulids</taxon>
        <taxon>Asterales</taxon>
        <taxon>Asteraceae</taxon>
        <taxon>Asteroideae</taxon>
        <taxon>Heliantheae alliance</taxon>
        <taxon>Millerieae</taxon>
        <taxon>Smallanthus</taxon>
    </lineage>
</organism>
<name>A0ACB9KB03_9ASTR</name>
<sequence length="191" mass="21232">MTASLDSHLASFCACVFYVALKSDVTDWIVGRFFAGVYNDLFWQFREVSVSRRSSKRLASSSVEPVSPSPSEPHITELSDEDVHDLSLIAYVTGTGVKPTVMKKEVIRKPKKFLLLSGREDSLKKPSICRESIYHLATLADREFHHQMTGDKVMKAMVVNVSRLAAIIPGGIDRWATTMGSARSFFLSVTS</sequence>
<keyword evidence="2" id="KW-1185">Reference proteome</keyword>
<gene>
    <name evidence="1" type="ORF">L1987_03561</name>
</gene>
<comment type="caution">
    <text evidence="1">The sequence shown here is derived from an EMBL/GenBank/DDBJ whole genome shotgun (WGS) entry which is preliminary data.</text>
</comment>